<evidence type="ECO:0000256" key="1">
    <source>
        <dbReference type="SAM" id="SignalP"/>
    </source>
</evidence>
<keyword evidence="3" id="KW-1185">Reference proteome</keyword>
<dbReference type="OrthoDB" id="5886954at2"/>
<dbReference type="EMBL" id="RSFA01000159">
    <property type="protein sequence ID" value="RSD28365.1"/>
    <property type="molecule type" value="Genomic_DNA"/>
</dbReference>
<reference evidence="2 3" key="1">
    <citation type="submission" date="2018-12" db="EMBL/GenBank/DDBJ databases">
        <title>Genomic taxonomy of the Vibrionaceae family.</title>
        <authorList>
            <person name="Gomez-Gil B."/>
            <person name="Enciso-Ibarra K."/>
        </authorList>
    </citation>
    <scope>NUCLEOTIDE SEQUENCE [LARGE SCALE GENOMIC DNA]</scope>
    <source>
        <strain evidence="2 3">CAIM 594</strain>
    </source>
</reference>
<organism evidence="2 3">
    <name type="scientific">Vibrio pectenicida</name>
    <dbReference type="NCBI Taxonomy" id="62763"/>
    <lineage>
        <taxon>Bacteria</taxon>
        <taxon>Pseudomonadati</taxon>
        <taxon>Pseudomonadota</taxon>
        <taxon>Gammaproteobacteria</taxon>
        <taxon>Vibrionales</taxon>
        <taxon>Vibrionaceae</taxon>
        <taxon>Vibrio</taxon>
    </lineage>
</organism>
<dbReference type="Gene3D" id="2.40.160.20">
    <property type="match status" value="1"/>
</dbReference>
<accession>A0A427TW23</accession>
<gene>
    <name evidence="2" type="ORF">EJA03_19300</name>
</gene>
<dbReference type="InterPro" id="IPR011250">
    <property type="entry name" value="OMP/PagP_B-barrel"/>
</dbReference>
<evidence type="ECO:0000313" key="2">
    <source>
        <dbReference type="EMBL" id="RSD28365.1"/>
    </source>
</evidence>
<proteinExistence type="predicted"/>
<feature type="signal peptide" evidence="1">
    <location>
        <begin position="1"/>
        <end position="22"/>
    </location>
</feature>
<protein>
    <recommendedName>
        <fullName evidence="4">Porin family protein</fullName>
    </recommendedName>
</protein>
<evidence type="ECO:0008006" key="4">
    <source>
        <dbReference type="Google" id="ProtNLM"/>
    </source>
</evidence>
<keyword evidence="1" id="KW-0732">Signal</keyword>
<dbReference type="Proteomes" id="UP000269041">
    <property type="component" value="Unassembled WGS sequence"/>
</dbReference>
<dbReference type="AlphaFoldDB" id="A0A427TW23"/>
<comment type="caution">
    <text evidence="2">The sequence shown here is derived from an EMBL/GenBank/DDBJ whole genome shotgun (WGS) entry which is preliminary data.</text>
</comment>
<dbReference type="RefSeq" id="WP_125323363.1">
    <property type="nucleotide sequence ID" value="NZ_AP024890.1"/>
</dbReference>
<evidence type="ECO:0000313" key="3">
    <source>
        <dbReference type="Proteomes" id="UP000269041"/>
    </source>
</evidence>
<dbReference type="SUPFAM" id="SSF56925">
    <property type="entry name" value="OMPA-like"/>
    <property type="match status" value="1"/>
</dbReference>
<name>A0A427TW23_9VIBR</name>
<sequence>MSKLSLWGLLALACTVSTAVNAKGERYGGSVSMLSIDSIEYEQGDSGTADTIRYGFVHTRPIDEDNNRWRWWLGFNYLSESIDAPANGIYQEVTNYELRVVPQYALGNWSIFTPYIGLGISAAYSQYANRWPVDGDGFKYGAQLDDIDQFEAGAVATIGTVIKLGSNPDAHIQIVPQVSYILPIYNDGLGGLELSMSLLF</sequence>
<feature type="chain" id="PRO_5019369334" description="Porin family protein" evidence="1">
    <location>
        <begin position="23"/>
        <end position="200"/>
    </location>
</feature>